<protein>
    <submittedName>
        <fullName evidence="1">WD repeat domain 41</fullName>
    </submittedName>
</protein>
<organism evidence="1 2">
    <name type="scientific">Neovison vison</name>
    <name type="common">American mink</name>
    <name type="synonym">Mustela vison</name>
    <dbReference type="NCBI Taxonomy" id="452646"/>
    <lineage>
        <taxon>Eukaryota</taxon>
        <taxon>Metazoa</taxon>
        <taxon>Chordata</taxon>
        <taxon>Craniata</taxon>
        <taxon>Vertebrata</taxon>
        <taxon>Euteleostomi</taxon>
        <taxon>Mammalia</taxon>
        <taxon>Eutheria</taxon>
        <taxon>Laurasiatheria</taxon>
        <taxon>Carnivora</taxon>
        <taxon>Caniformia</taxon>
        <taxon>Musteloidea</taxon>
        <taxon>Mustelidae</taxon>
        <taxon>Mustelinae</taxon>
        <taxon>Neogale</taxon>
    </lineage>
</organism>
<dbReference type="GeneTree" id="ENSGT00390000017026"/>
<sequence length="168" mass="19062">TGCCARLRTPPRRSRFQLLFSWWLSQTKPLWLSTAALWGQKYSFSLGSALYLIVPWANRAASICVSTALQSQRQGDPEPGAEFGLTGAWALRVCTAARMLRWLIGGGREPQGLAEKSPLQSIGEEQTQNPYTELLVLKAHHDIVRFLVQLDECRQEKNFWNLMDTLKR</sequence>
<keyword evidence="2" id="KW-1185">Reference proteome</keyword>
<dbReference type="AlphaFoldDB" id="A0A8C7A9U3"/>
<dbReference type="GO" id="GO:0005765">
    <property type="term" value="C:lysosomal membrane"/>
    <property type="evidence" value="ECO:0007669"/>
    <property type="project" value="TreeGrafter"/>
</dbReference>
<dbReference type="Pfam" id="PF25178">
    <property type="entry name" value="Beta-prop_WDR41"/>
    <property type="match status" value="1"/>
</dbReference>
<name>A0A8C7A9U3_NEOVI</name>
<dbReference type="PANTHER" id="PTHR22805">
    <property type="entry name" value="WDR41-RELATED"/>
    <property type="match status" value="1"/>
</dbReference>
<reference evidence="1" key="2">
    <citation type="submission" date="2025-09" db="UniProtKB">
        <authorList>
            <consortium name="Ensembl"/>
        </authorList>
    </citation>
    <scope>IDENTIFICATION</scope>
</reference>
<proteinExistence type="predicted"/>
<dbReference type="PANTHER" id="PTHR22805:SF2">
    <property type="entry name" value="WD REPEAT-CONTAINING PROTEIN 41"/>
    <property type="match status" value="1"/>
</dbReference>
<dbReference type="Proteomes" id="UP000694425">
    <property type="component" value="Unplaced"/>
</dbReference>
<dbReference type="Ensembl" id="ENSNVIT00000003880.1">
    <property type="protein sequence ID" value="ENSNVIP00000003322.1"/>
    <property type="gene ID" value="ENSNVIG00000002651.1"/>
</dbReference>
<reference evidence="1" key="1">
    <citation type="submission" date="2025-08" db="UniProtKB">
        <authorList>
            <consortium name="Ensembl"/>
        </authorList>
    </citation>
    <scope>IDENTIFICATION</scope>
</reference>
<evidence type="ECO:0000313" key="2">
    <source>
        <dbReference type="Proteomes" id="UP000694425"/>
    </source>
</evidence>
<dbReference type="GO" id="GO:0010506">
    <property type="term" value="P:regulation of autophagy"/>
    <property type="evidence" value="ECO:0007669"/>
    <property type="project" value="InterPro"/>
</dbReference>
<accession>A0A8C7A9U3</accession>
<evidence type="ECO:0000313" key="1">
    <source>
        <dbReference type="Ensembl" id="ENSNVIP00000003322.1"/>
    </source>
</evidence>
<dbReference type="InterPro" id="IPR040102">
    <property type="entry name" value="WDR41"/>
</dbReference>